<reference evidence="4" key="1">
    <citation type="journal article" date="2022" name="G3 (Bethesda)">
        <title>High quality genome of the basidiomycete yeast Dioszegia hungarica PDD-24b-2 isolated from cloud water.</title>
        <authorList>
            <person name="Jarrige D."/>
            <person name="Haridas S."/>
            <person name="Bleykasten-Grosshans C."/>
            <person name="Joly M."/>
            <person name="Nadalig T."/>
            <person name="Sancelme M."/>
            <person name="Vuilleumier S."/>
            <person name="Grigoriev I.V."/>
            <person name="Amato P."/>
            <person name="Bringel F."/>
        </authorList>
    </citation>
    <scope>NUCLEOTIDE SEQUENCE</scope>
    <source>
        <strain evidence="4">PDD-24b-2</strain>
    </source>
</reference>
<comment type="similarity">
    <text evidence="2">Belongs to the major facilitator superfamily. Monocarboxylate porter (TC 2.A.1.13) family.</text>
</comment>
<evidence type="ECO:0000256" key="2">
    <source>
        <dbReference type="ARBA" id="ARBA00006727"/>
    </source>
</evidence>
<feature type="transmembrane region" description="Helical" evidence="3">
    <location>
        <begin position="82"/>
        <end position="105"/>
    </location>
</feature>
<dbReference type="InterPro" id="IPR011701">
    <property type="entry name" value="MFS"/>
</dbReference>
<dbReference type="Proteomes" id="UP001164286">
    <property type="component" value="Unassembled WGS sequence"/>
</dbReference>
<dbReference type="GO" id="GO:0016020">
    <property type="term" value="C:membrane"/>
    <property type="evidence" value="ECO:0007669"/>
    <property type="project" value="UniProtKB-SubCell"/>
</dbReference>
<keyword evidence="3" id="KW-0812">Transmembrane</keyword>
<feature type="transmembrane region" description="Helical" evidence="3">
    <location>
        <begin position="344"/>
        <end position="365"/>
    </location>
</feature>
<evidence type="ECO:0000256" key="1">
    <source>
        <dbReference type="ARBA" id="ARBA00004141"/>
    </source>
</evidence>
<proteinExistence type="inferred from homology"/>
<dbReference type="InterPro" id="IPR036259">
    <property type="entry name" value="MFS_trans_sf"/>
</dbReference>
<protein>
    <submittedName>
        <fullName evidence="4">Major facilitator superfamily domain-containing protein</fullName>
    </submittedName>
</protein>
<feature type="transmembrane region" description="Helical" evidence="3">
    <location>
        <begin position="27"/>
        <end position="50"/>
    </location>
</feature>
<dbReference type="EMBL" id="JAKWFO010000007">
    <property type="protein sequence ID" value="KAI9634416.1"/>
    <property type="molecule type" value="Genomic_DNA"/>
</dbReference>
<feature type="transmembrane region" description="Helical" evidence="3">
    <location>
        <begin position="280"/>
        <end position="302"/>
    </location>
</feature>
<keyword evidence="3" id="KW-1133">Transmembrane helix</keyword>
<feature type="transmembrane region" description="Helical" evidence="3">
    <location>
        <begin position="230"/>
        <end position="247"/>
    </location>
</feature>
<dbReference type="Gene3D" id="1.20.1250.20">
    <property type="entry name" value="MFS general substrate transporter like domains"/>
    <property type="match status" value="1"/>
</dbReference>
<dbReference type="GeneID" id="77724923"/>
<dbReference type="PANTHER" id="PTHR11360">
    <property type="entry name" value="MONOCARBOXYLATE TRANSPORTER"/>
    <property type="match status" value="1"/>
</dbReference>
<feature type="transmembrane region" description="Helical" evidence="3">
    <location>
        <begin position="314"/>
        <end position="338"/>
    </location>
</feature>
<dbReference type="SUPFAM" id="SSF103473">
    <property type="entry name" value="MFS general substrate transporter"/>
    <property type="match status" value="1"/>
</dbReference>
<feature type="transmembrane region" description="Helical" evidence="3">
    <location>
        <begin position="117"/>
        <end position="136"/>
    </location>
</feature>
<dbReference type="InterPro" id="IPR050327">
    <property type="entry name" value="Proton-linked_MCT"/>
</dbReference>
<comment type="caution">
    <text evidence="4">The sequence shown here is derived from an EMBL/GenBank/DDBJ whole genome shotgun (WGS) entry which is preliminary data.</text>
</comment>
<dbReference type="Pfam" id="PF07690">
    <property type="entry name" value="MFS_1"/>
    <property type="match status" value="1"/>
</dbReference>
<feature type="transmembrane region" description="Helical" evidence="3">
    <location>
        <begin position="190"/>
        <end position="210"/>
    </location>
</feature>
<sequence>GMTNSFGVFQEYYTTTHPPTISSGATAISWIGTIQFWLCPLLGCISGPLFDAGYLKSLVGVGGALYVFSLMMTSLAKEYYQFLLAHGFGVGIGMGLIFSPSVSTLSHHFGRSRWRTLAYGCQATGSSLAGIIVPVLLRQLFPAVGFAWAMRILGFIVLVIVTCAFFFLSRVHPPRKELALLSPSVFRNKAYTVYVMGAGLGSLAIFYAYVLGPHNIRQVLRQVAADTNSVAIGNGCSIFGRIIPLIIAQKVGTINMFTLFALISGTMLFLWTTARTVEGFLIYEAFYGVASGAYAASLNPGAASFAPEPNQSGLYLGMCFFTTAWFWLPGTPATAALIQGKTDYLPASIFCGCAVLGGGMILIGARFMRAKQLGSKWV</sequence>
<gene>
    <name evidence="4" type="ORF">MKK02DRAFT_17017</name>
</gene>
<evidence type="ECO:0000313" key="5">
    <source>
        <dbReference type="Proteomes" id="UP001164286"/>
    </source>
</evidence>
<evidence type="ECO:0000313" key="4">
    <source>
        <dbReference type="EMBL" id="KAI9634416.1"/>
    </source>
</evidence>
<name>A0AA38H5T9_9TREE</name>
<dbReference type="GO" id="GO:0022857">
    <property type="term" value="F:transmembrane transporter activity"/>
    <property type="evidence" value="ECO:0007669"/>
    <property type="project" value="InterPro"/>
</dbReference>
<feature type="transmembrane region" description="Helical" evidence="3">
    <location>
        <begin position="254"/>
        <end position="274"/>
    </location>
</feature>
<dbReference type="AlphaFoldDB" id="A0AA38H5T9"/>
<dbReference type="PANTHER" id="PTHR11360:SF234">
    <property type="entry name" value="MFS-TYPE TRANSPORTER DBAD-RELATED"/>
    <property type="match status" value="1"/>
</dbReference>
<feature type="non-terminal residue" evidence="4">
    <location>
        <position position="378"/>
    </location>
</feature>
<accession>A0AA38H5T9</accession>
<feature type="transmembrane region" description="Helical" evidence="3">
    <location>
        <begin position="148"/>
        <end position="169"/>
    </location>
</feature>
<comment type="subcellular location">
    <subcellularLocation>
        <location evidence="1">Membrane</location>
        <topology evidence="1">Multi-pass membrane protein</topology>
    </subcellularLocation>
</comment>
<evidence type="ECO:0000256" key="3">
    <source>
        <dbReference type="SAM" id="Phobius"/>
    </source>
</evidence>
<organism evidence="4 5">
    <name type="scientific">Dioszegia hungarica</name>
    <dbReference type="NCBI Taxonomy" id="4972"/>
    <lineage>
        <taxon>Eukaryota</taxon>
        <taxon>Fungi</taxon>
        <taxon>Dikarya</taxon>
        <taxon>Basidiomycota</taxon>
        <taxon>Agaricomycotina</taxon>
        <taxon>Tremellomycetes</taxon>
        <taxon>Tremellales</taxon>
        <taxon>Bulleribasidiaceae</taxon>
        <taxon>Dioszegia</taxon>
    </lineage>
</organism>
<keyword evidence="5" id="KW-1185">Reference proteome</keyword>
<feature type="transmembrane region" description="Helical" evidence="3">
    <location>
        <begin position="57"/>
        <end position="76"/>
    </location>
</feature>
<keyword evidence="3" id="KW-0472">Membrane</keyword>
<dbReference type="RefSeq" id="XP_052944193.1">
    <property type="nucleotide sequence ID" value="XM_053085722.1"/>
</dbReference>